<comment type="caution">
    <text evidence="1">The sequence shown here is derived from an EMBL/GenBank/DDBJ whole genome shotgun (WGS) entry which is preliminary data.</text>
</comment>
<evidence type="ECO:0000313" key="1">
    <source>
        <dbReference type="EMBL" id="RNA26546.1"/>
    </source>
</evidence>
<sequence>MGLGWGERVYLDGTSLLLSNANDMFLVFLRKREKEMNEILICTLAHGPTDSANACSLCCLHTKLKSKF</sequence>
<dbReference type="AlphaFoldDB" id="A0A3M7RSK0"/>
<protein>
    <submittedName>
        <fullName evidence="1">Uncharacterized protein</fullName>
    </submittedName>
</protein>
<gene>
    <name evidence="1" type="ORF">BpHYR1_025465</name>
</gene>
<dbReference type="Proteomes" id="UP000276133">
    <property type="component" value="Unassembled WGS sequence"/>
</dbReference>
<reference evidence="1 2" key="1">
    <citation type="journal article" date="2018" name="Sci. Rep.">
        <title>Genomic signatures of local adaptation to the degree of environmental predictability in rotifers.</title>
        <authorList>
            <person name="Franch-Gras L."/>
            <person name="Hahn C."/>
            <person name="Garcia-Roger E.M."/>
            <person name="Carmona M.J."/>
            <person name="Serra M."/>
            <person name="Gomez A."/>
        </authorList>
    </citation>
    <scope>NUCLEOTIDE SEQUENCE [LARGE SCALE GENOMIC DNA]</scope>
    <source>
        <strain evidence="1">HYR1</strain>
    </source>
</reference>
<accession>A0A3M7RSK0</accession>
<dbReference type="EMBL" id="REGN01002717">
    <property type="protein sequence ID" value="RNA26546.1"/>
    <property type="molecule type" value="Genomic_DNA"/>
</dbReference>
<proteinExistence type="predicted"/>
<organism evidence="1 2">
    <name type="scientific">Brachionus plicatilis</name>
    <name type="common">Marine rotifer</name>
    <name type="synonym">Brachionus muelleri</name>
    <dbReference type="NCBI Taxonomy" id="10195"/>
    <lineage>
        <taxon>Eukaryota</taxon>
        <taxon>Metazoa</taxon>
        <taxon>Spiralia</taxon>
        <taxon>Gnathifera</taxon>
        <taxon>Rotifera</taxon>
        <taxon>Eurotatoria</taxon>
        <taxon>Monogononta</taxon>
        <taxon>Pseudotrocha</taxon>
        <taxon>Ploima</taxon>
        <taxon>Brachionidae</taxon>
        <taxon>Brachionus</taxon>
    </lineage>
</organism>
<evidence type="ECO:0000313" key="2">
    <source>
        <dbReference type="Proteomes" id="UP000276133"/>
    </source>
</evidence>
<keyword evidence="2" id="KW-1185">Reference proteome</keyword>
<name>A0A3M7RSK0_BRAPC</name>